<gene>
    <name evidence="1" type="ORF">EYF80_021267</name>
</gene>
<organism evidence="1 2">
    <name type="scientific">Liparis tanakae</name>
    <name type="common">Tanaka's snailfish</name>
    <dbReference type="NCBI Taxonomy" id="230148"/>
    <lineage>
        <taxon>Eukaryota</taxon>
        <taxon>Metazoa</taxon>
        <taxon>Chordata</taxon>
        <taxon>Craniata</taxon>
        <taxon>Vertebrata</taxon>
        <taxon>Euteleostomi</taxon>
        <taxon>Actinopterygii</taxon>
        <taxon>Neopterygii</taxon>
        <taxon>Teleostei</taxon>
        <taxon>Neoteleostei</taxon>
        <taxon>Acanthomorphata</taxon>
        <taxon>Eupercaria</taxon>
        <taxon>Perciformes</taxon>
        <taxon>Cottioidei</taxon>
        <taxon>Cottales</taxon>
        <taxon>Liparidae</taxon>
        <taxon>Liparis</taxon>
    </lineage>
</organism>
<comment type="caution">
    <text evidence="1">The sequence shown here is derived from an EMBL/GenBank/DDBJ whole genome shotgun (WGS) entry which is preliminary data.</text>
</comment>
<dbReference type="AlphaFoldDB" id="A0A4Z2HUB8"/>
<name>A0A4Z2HUB8_9TELE</name>
<reference evidence="1 2" key="1">
    <citation type="submission" date="2019-03" db="EMBL/GenBank/DDBJ databases">
        <title>First draft genome of Liparis tanakae, snailfish: a comprehensive survey of snailfish specific genes.</title>
        <authorList>
            <person name="Kim W."/>
            <person name="Song I."/>
            <person name="Jeong J.-H."/>
            <person name="Kim D."/>
            <person name="Kim S."/>
            <person name="Ryu S."/>
            <person name="Song J.Y."/>
            <person name="Lee S.K."/>
        </authorList>
    </citation>
    <scope>NUCLEOTIDE SEQUENCE [LARGE SCALE GENOMIC DNA]</scope>
    <source>
        <tissue evidence="1">Muscle</tissue>
    </source>
</reference>
<protein>
    <submittedName>
        <fullName evidence="1">Uncharacterized protein</fullName>
    </submittedName>
</protein>
<dbReference type="EMBL" id="SRLO01000189">
    <property type="protein sequence ID" value="TNN68482.1"/>
    <property type="molecule type" value="Genomic_DNA"/>
</dbReference>
<evidence type="ECO:0000313" key="1">
    <source>
        <dbReference type="EMBL" id="TNN68482.1"/>
    </source>
</evidence>
<keyword evidence="2" id="KW-1185">Reference proteome</keyword>
<accession>A0A4Z2HUB8</accession>
<dbReference type="Proteomes" id="UP000314294">
    <property type="component" value="Unassembled WGS sequence"/>
</dbReference>
<evidence type="ECO:0000313" key="2">
    <source>
        <dbReference type="Proteomes" id="UP000314294"/>
    </source>
</evidence>
<sequence>MSDCTSEHIVFDEALLEKSDPSAGLQVSYLVRVKLLFDFFHIVRHLLLDMQGILGRQQPGQDLLQRGLVDVQVHFQQAALRRPLRLRQAAGGLWPGAAACFLHLHIL</sequence>
<proteinExistence type="predicted"/>